<dbReference type="AlphaFoldDB" id="A0A2P8GBS2"/>
<evidence type="ECO:0000313" key="3">
    <source>
        <dbReference type="Proteomes" id="UP000241964"/>
    </source>
</evidence>
<gene>
    <name evidence="2" type="ORF">CLV60_103282</name>
</gene>
<dbReference type="InterPro" id="IPR051604">
    <property type="entry name" value="Ergot_Alk_Oxidoreductase"/>
</dbReference>
<proteinExistence type="predicted"/>
<dbReference type="InterPro" id="IPR036291">
    <property type="entry name" value="NAD(P)-bd_dom_sf"/>
</dbReference>
<keyword evidence="3" id="KW-1185">Reference proteome</keyword>
<dbReference type="InterPro" id="IPR008030">
    <property type="entry name" value="NmrA-like"/>
</dbReference>
<accession>A0A2P8GBS2</accession>
<feature type="domain" description="NmrA-like" evidence="1">
    <location>
        <begin position="14"/>
        <end position="260"/>
    </location>
</feature>
<dbReference type="Pfam" id="PF05368">
    <property type="entry name" value="NmrA"/>
    <property type="match status" value="1"/>
</dbReference>
<dbReference type="EMBL" id="PYAS01000003">
    <property type="protein sequence ID" value="PSL31416.1"/>
    <property type="molecule type" value="Genomic_DNA"/>
</dbReference>
<name>A0A2P8GBS2_9BACT</name>
<reference evidence="2 3" key="1">
    <citation type="submission" date="2018-03" db="EMBL/GenBank/DDBJ databases">
        <title>Genomic Encyclopedia of Archaeal and Bacterial Type Strains, Phase II (KMG-II): from individual species to whole genera.</title>
        <authorList>
            <person name="Goeker M."/>
        </authorList>
    </citation>
    <scope>NUCLEOTIDE SEQUENCE [LARGE SCALE GENOMIC DNA]</scope>
    <source>
        <strain evidence="2 3">DSM 29057</strain>
    </source>
</reference>
<evidence type="ECO:0000313" key="2">
    <source>
        <dbReference type="EMBL" id="PSL31416.1"/>
    </source>
</evidence>
<evidence type="ECO:0000259" key="1">
    <source>
        <dbReference type="Pfam" id="PF05368"/>
    </source>
</evidence>
<organism evidence="2 3">
    <name type="scientific">Dyadobacter jiangsuensis</name>
    <dbReference type="NCBI Taxonomy" id="1591085"/>
    <lineage>
        <taxon>Bacteria</taxon>
        <taxon>Pseudomonadati</taxon>
        <taxon>Bacteroidota</taxon>
        <taxon>Cytophagia</taxon>
        <taxon>Cytophagales</taxon>
        <taxon>Spirosomataceae</taxon>
        <taxon>Dyadobacter</taxon>
    </lineage>
</organism>
<dbReference type="CDD" id="cd05269">
    <property type="entry name" value="TMR_SDR_a"/>
    <property type="match status" value="1"/>
</dbReference>
<dbReference type="Proteomes" id="UP000241964">
    <property type="component" value="Unassembled WGS sequence"/>
</dbReference>
<dbReference type="SUPFAM" id="SSF51735">
    <property type="entry name" value="NAD(P)-binding Rossmann-fold domains"/>
    <property type="match status" value="1"/>
</dbReference>
<protein>
    <submittedName>
        <fullName evidence="2">Uncharacterized protein YbjT (DUF2867 family)</fullName>
    </submittedName>
</protein>
<sequence>MNFVLYKKQNSMKQTRIFLTGATGAVGSQLVQQLTSLNIGFKALVRTPAQAEQLSKLPNAEAIVGDLADLVTFEYALHGIEKAFLLTNSSEQAESLQIGFAEAAHRAGVPHIVKLSQFAAHESSPVRFLRYHARVENRIRELGFRYTFLRPNLYMQGLLAFKEQIKYSGQFFAAVGNARVSLVDVRDIAAIAVAALTEPGHEDQIYDITGPEALSHYELAEILSNVLDKPVSFIDVSPAEMEQALLGAGFPEWQAGGLIEDYAHYARGEAAAVSDAVARITRKNPVSFAQFAQDHRFLL</sequence>
<dbReference type="Gene3D" id="3.40.50.720">
    <property type="entry name" value="NAD(P)-binding Rossmann-like Domain"/>
    <property type="match status" value="1"/>
</dbReference>
<comment type="caution">
    <text evidence="2">The sequence shown here is derived from an EMBL/GenBank/DDBJ whole genome shotgun (WGS) entry which is preliminary data.</text>
</comment>
<dbReference type="PANTHER" id="PTHR43162">
    <property type="match status" value="1"/>
</dbReference>
<dbReference type="Gene3D" id="3.90.25.10">
    <property type="entry name" value="UDP-galactose 4-epimerase, domain 1"/>
    <property type="match status" value="1"/>
</dbReference>
<dbReference type="PANTHER" id="PTHR43162:SF1">
    <property type="entry name" value="PRESTALK A DIFFERENTIATION PROTEIN A"/>
    <property type="match status" value="1"/>
</dbReference>